<dbReference type="EMBL" id="DF973554">
    <property type="protein sequence ID" value="GAU34415.1"/>
    <property type="molecule type" value="Genomic_DNA"/>
</dbReference>
<protein>
    <submittedName>
        <fullName evidence="1">Uncharacterized protein</fullName>
    </submittedName>
</protein>
<dbReference type="AlphaFoldDB" id="A0A2Z6NEU8"/>
<evidence type="ECO:0000313" key="1">
    <source>
        <dbReference type="EMBL" id="GAU34415.1"/>
    </source>
</evidence>
<dbReference type="OrthoDB" id="4062651at2759"/>
<organism evidence="1 2">
    <name type="scientific">Trifolium subterraneum</name>
    <name type="common">Subterranean clover</name>
    <dbReference type="NCBI Taxonomy" id="3900"/>
    <lineage>
        <taxon>Eukaryota</taxon>
        <taxon>Viridiplantae</taxon>
        <taxon>Streptophyta</taxon>
        <taxon>Embryophyta</taxon>
        <taxon>Tracheophyta</taxon>
        <taxon>Spermatophyta</taxon>
        <taxon>Magnoliopsida</taxon>
        <taxon>eudicotyledons</taxon>
        <taxon>Gunneridae</taxon>
        <taxon>Pentapetalae</taxon>
        <taxon>rosids</taxon>
        <taxon>fabids</taxon>
        <taxon>Fabales</taxon>
        <taxon>Fabaceae</taxon>
        <taxon>Papilionoideae</taxon>
        <taxon>50 kb inversion clade</taxon>
        <taxon>NPAAA clade</taxon>
        <taxon>Hologalegina</taxon>
        <taxon>IRL clade</taxon>
        <taxon>Trifolieae</taxon>
        <taxon>Trifolium</taxon>
    </lineage>
</organism>
<dbReference type="Gene3D" id="1.10.510.10">
    <property type="entry name" value="Transferase(Phosphotransferase) domain 1"/>
    <property type="match status" value="1"/>
</dbReference>
<reference evidence="2" key="1">
    <citation type="journal article" date="2017" name="Front. Plant Sci.">
        <title>Climate Clever Clovers: New Paradigm to Reduce the Environmental Footprint of Ruminants by Breeding Low Methanogenic Forages Utilizing Haplotype Variation.</title>
        <authorList>
            <person name="Kaur P."/>
            <person name="Appels R."/>
            <person name="Bayer P.E."/>
            <person name="Keeble-Gagnere G."/>
            <person name="Wang J."/>
            <person name="Hirakawa H."/>
            <person name="Shirasawa K."/>
            <person name="Vercoe P."/>
            <person name="Stefanova K."/>
            <person name="Durmic Z."/>
            <person name="Nichols P."/>
            <person name="Revell C."/>
            <person name="Isobe S.N."/>
            <person name="Edwards D."/>
            <person name="Erskine W."/>
        </authorList>
    </citation>
    <scope>NUCLEOTIDE SEQUENCE [LARGE SCALE GENOMIC DNA]</scope>
    <source>
        <strain evidence="2">cv. Daliak</strain>
    </source>
</reference>
<name>A0A2Z6NEU8_TRISU</name>
<evidence type="ECO:0000313" key="2">
    <source>
        <dbReference type="Proteomes" id="UP000242715"/>
    </source>
</evidence>
<proteinExistence type="predicted"/>
<keyword evidence="2" id="KW-1185">Reference proteome</keyword>
<dbReference type="Proteomes" id="UP000242715">
    <property type="component" value="Unassembled WGS sequence"/>
</dbReference>
<sequence>MMFLRKWSSRLSTTRELKLLIQAVKQLITKNQAQFEVFAPRRSSFAPRRRQKKTQRQNLGVDSRQGAEVLSGRQILSPYEDDDEFSIENGNVDEIVDPNLEGSIVKECFELYLDVVMKCLAESGVERPSTGDVLQNFFAAMKLQKNGGNVQNGKFSRNDNLKDYSDLTPGIEFSDIMMSVGR</sequence>
<accession>A0A2Z6NEU8</accession>
<gene>
    <name evidence="1" type="ORF">TSUD_217550</name>
</gene>